<evidence type="ECO:0000313" key="2">
    <source>
        <dbReference type="Proteomes" id="UP000070700"/>
    </source>
</evidence>
<dbReference type="InterPro" id="IPR022085">
    <property type="entry name" value="OpdG"/>
</dbReference>
<dbReference type="RefSeq" id="XP_018078389.1">
    <property type="nucleotide sequence ID" value="XM_018208634.1"/>
</dbReference>
<evidence type="ECO:0000313" key="1">
    <source>
        <dbReference type="EMBL" id="KUJ24034.1"/>
    </source>
</evidence>
<gene>
    <name evidence="1" type="ORF">LY89DRAFT_572236</name>
</gene>
<proteinExistence type="predicted"/>
<dbReference type="Proteomes" id="UP000070700">
    <property type="component" value="Unassembled WGS sequence"/>
</dbReference>
<keyword evidence="2" id="KW-1185">Reference proteome</keyword>
<dbReference type="GeneID" id="28818360"/>
<dbReference type="PANTHER" id="PTHR38797">
    <property type="entry name" value="NUCLEAR PORE COMPLEX PROTEIN NUP85-RELATED"/>
    <property type="match status" value="1"/>
</dbReference>
<dbReference type="OrthoDB" id="5403091at2759"/>
<protein>
    <submittedName>
        <fullName evidence="1">Uncharacterized protein</fullName>
    </submittedName>
</protein>
<reference evidence="1 2" key="1">
    <citation type="submission" date="2015-10" db="EMBL/GenBank/DDBJ databases">
        <title>Full genome of DAOMC 229536 Phialocephala scopiformis, a fungal endophyte of spruce producing the potent anti-insectan compound rugulosin.</title>
        <authorList>
            <consortium name="DOE Joint Genome Institute"/>
            <person name="Walker A.K."/>
            <person name="Frasz S.L."/>
            <person name="Seifert K.A."/>
            <person name="Miller J.D."/>
            <person name="Mondo S.J."/>
            <person name="Labutti K."/>
            <person name="Lipzen A."/>
            <person name="Dockter R."/>
            <person name="Kennedy M."/>
            <person name="Grigoriev I.V."/>
            <person name="Spatafora J.W."/>
        </authorList>
    </citation>
    <scope>NUCLEOTIDE SEQUENCE [LARGE SCALE GENOMIC DNA]</scope>
    <source>
        <strain evidence="1 2">CBS 120377</strain>
    </source>
</reference>
<accession>A0A194XVJ6</accession>
<organism evidence="1 2">
    <name type="scientific">Mollisia scopiformis</name>
    <name type="common">Conifer needle endophyte fungus</name>
    <name type="synonym">Phialocephala scopiformis</name>
    <dbReference type="NCBI Taxonomy" id="149040"/>
    <lineage>
        <taxon>Eukaryota</taxon>
        <taxon>Fungi</taxon>
        <taxon>Dikarya</taxon>
        <taxon>Ascomycota</taxon>
        <taxon>Pezizomycotina</taxon>
        <taxon>Leotiomycetes</taxon>
        <taxon>Helotiales</taxon>
        <taxon>Mollisiaceae</taxon>
        <taxon>Mollisia</taxon>
    </lineage>
</organism>
<name>A0A194XVJ6_MOLSC</name>
<dbReference type="InParanoid" id="A0A194XVJ6"/>
<dbReference type="PANTHER" id="PTHR38797:SF4">
    <property type="entry name" value="NUCLEAR PORE COMPLEX PROTEIN NUP85"/>
    <property type="match status" value="1"/>
</dbReference>
<dbReference type="Pfam" id="PF12311">
    <property type="entry name" value="DUF3632"/>
    <property type="match status" value="1"/>
</dbReference>
<dbReference type="KEGG" id="psco:LY89DRAFT_572236"/>
<dbReference type="InterPro" id="IPR053204">
    <property type="entry name" value="Oxopyrrolidines_Biosynth-assoc"/>
</dbReference>
<dbReference type="AlphaFoldDB" id="A0A194XVJ6"/>
<sequence length="299" mass="33000">MFAPEAARGNDNTLWSTMAGTIRVLSRTYAMSANPIQLYELEIRDTWFLFILSAKVIDAHHPAQDRLTRLILWARELGVLKRTLNSSQTPQQPIGQDDGTNVGFIVGSEDDVVVQHAATSAGRIWLDLPFLILDLQDAWKTVMNPSEPANHRCNLASAIARLAGVGLLDEALAGCGLSVLSLALETPESESTSKGLMLQLSQLLPMVQIWLHYAGDKLLQLSLASHPVDDTAWYTEGSAHGQLACDAEIDTASLNRERFQFWKTRLSELRKTDHEATSRVADSCFNIIEGVWKSVFGLS</sequence>
<dbReference type="EMBL" id="KQ947404">
    <property type="protein sequence ID" value="KUJ24034.1"/>
    <property type="molecule type" value="Genomic_DNA"/>
</dbReference>